<comment type="caution">
    <text evidence="2">The sequence shown here is derived from an EMBL/GenBank/DDBJ whole genome shotgun (WGS) entry which is preliminary data.</text>
</comment>
<feature type="compositionally biased region" description="Basic residues" evidence="1">
    <location>
        <begin position="1"/>
        <end position="17"/>
    </location>
</feature>
<proteinExistence type="predicted"/>
<evidence type="ECO:0000256" key="1">
    <source>
        <dbReference type="SAM" id="MobiDB-lite"/>
    </source>
</evidence>
<evidence type="ECO:0008006" key="4">
    <source>
        <dbReference type="Google" id="ProtNLM"/>
    </source>
</evidence>
<dbReference type="Proteomes" id="UP000054988">
    <property type="component" value="Unassembled WGS sequence"/>
</dbReference>
<gene>
    <name evidence="2" type="ORF">WG66_16417</name>
</gene>
<protein>
    <recommendedName>
        <fullName evidence="4">F-box domain-containing protein</fullName>
    </recommendedName>
</protein>
<name>A0A0W0F3Y6_MONRR</name>
<sequence>MEPVKLRTKTTAKKSNRTGRPSHTTLCEHCGNAFIPSPYHPSPTRDTFRSNALSDEDATKTREILEEEETELSRYDEELARLSQLAKKLGSERRGLQKRVLERRNLLSAMRKLPVEIWEEILSTAVASWPGYAGSGPEFPINYSLYVHYNRCGGSDPHSGEVFTPPLVLSQVSSHWRNILRFMPRLWSSISVDVYGLMYDIRPLLKTYFEKSRNHPLKIELIDTEWAAYDEEDLDLEEWESDGYDHGIIRSGVFEDLMKEMHRCQELLLDLSPAGSLLRLGEPPMAITFPLLHSLSVRSMSNVASGRSSWFWGAIRKAPQLVDFAMTHHFIDIDTIPCQQIQSLTIDNPIVFTRTVRSLLKFPQLESLTVNKQLGEWGPNIPGGVVLKSVRNLTIDIHDIWNILEFLAPLTLPSLISLKLVAKYGRADSRNWPWHLFEEMVQRSSCSLETLTLDLGDSIITASAQELLKVLHVLPSLADFTLVVRSRHSKAPALRASVSHLMSKLSLPNGETAPKSVLIPSLTMFSLQFDQKSTSVLKTGVSEEFLSFAESRCRQRLAALGLTDKVASLLDVSLIIHNNSSSLSKEEKVAVSPFEGAGFLQRLRALTRDGMLCTVDERVPAE</sequence>
<feature type="region of interest" description="Disordered" evidence="1">
    <location>
        <begin position="1"/>
        <end position="23"/>
    </location>
</feature>
<reference evidence="2 3" key="1">
    <citation type="submission" date="2015-12" db="EMBL/GenBank/DDBJ databases">
        <title>Draft genome sequence of Moniliophthora roreri, the causal agent of frosty pod rot of cacao.</title>
        <authorList>
            <person name="Aime M.C."/>
            <person name="Diaz-Valderrama J.R."/>
            <person name="Kijpornyongpan T."/>
            <person name="Phillips-Mora W."/>
        </authorList>
    </citation>
    <scope>NUCLEOTIDE SEQUENCE [LARGE SCALE GENOMIC DNA]</scope>
    <source>
        <strain evidence="2 3">MCA 2952</strain>
    </source>
</reference>
<dbReference type="AlphaFoldDB" id="A0A0W0F3Y6"/>
<dbReference type="EMBL" id="LATX01002353">
    <property type="protein sequence ID" value="KTB31054.1"/>
    <property type="molecule type" value="Genomic_DNA"/>
</dbReference>
<accession>A0A0W0F3Y6</accession>
<feature type="region of interest" description="Disordered" evidence="1">
    <location>
        <begin position="38"/>
        <end position="61"/>
    </location>
</feature>
<organism evidence="2 3">
    <name type="scientific">Moniliophthora roreri</name>
    <name type="common">Frosty pod rot fungus</name>
    <name type="synonym">Monilia roreri</name>
    <dbReference type="NCBI Taxonomy" id="221103"/>
    <lineage>
        <taxon>Eukaryota</taxon>
        <taxon>Fungi</taxon>
        <taxon>Dikarya</taxon>
        <taxon>Basidiomycota</taxon>
        <taxon>Agaricomycotina</taxon>
        <taxon>Agaricomycetes</taxon>
        <taxon>Agaricomycetidae</taxon>
        <taxon>Agaricales</taxon>
        <taxon>Marasmiineae</taxon>
        <taxon>Marasmiaceae</taxon>
        <taxon>Moniliophthora</taxon>
    </lineage>
</organism>
<evidence type="ECO:0000313" key="3">
    <source>
        <dbReference type="Proteomes" id="UP000054988"/>
    </source>
</evidence>
<evidence type="ECO:0000313" key="2">
    <source>
        <dbReference type="EMBL" id="KTB31054.1"/>
    </source>
</evidence>